<organism evidence="7 8">
    <name type="scientific">Microbacterium phage Hyperion</name>
    <dbReference type="NCBI Taxonomy" id="2182354"/>
    <lineage>
        <taxon>Viruses</taxon>
        <taxon>Duplodnaviria</taxon>
        <taxon>Heunggongvirae</taxon>
        <taxon>Uroviricota</taxon>
        <taxon>Caudoviricetes</taxon>
        <taxon>Squashvirus</taxon>
        <taxon>Squashvirus hyperion</taxon>
    </lineage>
</organism>
<accession>A0A2U8UIZ4</accession>
<dbReference type="Gene3D" id="3.30.420.10">
    <property type="entry name" value="Ribonuclease H-like superfamily/Ribonuclease H"/>
    <property type="match status" value="1"/>
</dbReference>
<evidence type="ECO:0000256" key="5">
    <source>
        <dbReference type="ARBA" id="ARBA00023172"/>
    </source>
</evidence>
<dbReference type="InterPro" id="IPR002176">
    <property type="entry name" value="X-over_junc_endoDNase_RuvC"/>
</dbReference>
<dbReference type="GO" id="GO:0004520">
    <property type="term" value="F:DNA endonuclease activity"/>
    <property type="evidence" value="ECO:0007669"/>
    <property type="project" value="InterPro"/>
</dbReference>
<dbReference type="GeneID" id="54992111"/>
<reference evidence="7 8" key="1">
    <citation type="submission" date="2018-03" db="EMBL/GenBank/DDBJ databases">
        <authorList>
            <person name="Stanton A.-C.J."/>
            <person name="Garlena R.A."/>
            <person name="Russell D.A."/>
            <person name="Pope W.H."/>
            <person name="Jacobs-Sera D."/>
            <person name="Hatfull G.F."/>
        </authorList>
    </citation>
    <scope>NUCLEOTIDE SEQUENCE [LARGE SCALE GENOMIC DNA]</scope>
</reference>
<dbReference type="GO" id="GO:0006281">
    <property type="term" value="P:DNA repair"/>
    <property type="evidence" value="ECO:0007669"/>
    <property type="project" value="UniProtKB-KW"/>
</dbReference>
<evidence type="ECO:0000256" key="1">
    <source>
        <dbReference type="ARBA" id="ARBA00009518"/>
    </source>
</evidence>
<dbReference type="PRINTS" id="PR00696">
    <property type="entry name" value="RSOLVASERUVC"/>
</dbReference>
<keyword evidence="2" id="KW-0227">DNA damage</keyword>
<proteinExistence type="inferred from homology"/>
<protein>
    <submittedName>
        <fullName evidence="7">RuvC-like resolvase</fullName>
    </submittedName>
</protein>
<comment type="similarity">
    <text evidence="1">Belongs to the RuvC family.</text>
</comment>
<evidence type="ECO:0000256" key="2">
    <source>
        <dbReference type="ARBA" id="ARBA00022763"/>
    </source>
</evidence>
<dbReference type="Proteomes" id="UP000246630">
    <property type="component" value="Segment"/>
</dbReference>
<evidence type="ECO:0000313" key="8">
    <source>
        <dbReference type="Proteomes" id="UP000246630"/>
    </source>
</evidence>
<dbReference type="InterPro" id="IPR036397">
    <property type="entry name" value="RNaseH_sf"/>
</dbReference>
<dbReference type="GO" id="GO:0006310">
    <property type="term" value="P:DNA recombination"/>
    <property type="evidence" value="ECO:0007669"/>
    <property type="project" value="UniProtKB-KW"/>
</dbReference>
<keyword evidence="4" id="KW-0238">DNA-binding</keyword>
<keyword evidence="8" id="KW-1185">Reference proteome</keyword>
<keyword evidence="6" id="KW-0234">DNA repair</keyword>
<dbReference type="EMBL" id="MH153803">
    <property type="protein sequence ID" value="AWN03568.1"/>
    <property type="molecule type" value="Genomic_DNA"/>
</dbReference>
<dbReference type="SUPFAM" id="SSF53098">
    <property type="entry name" value="Ribonuclease H-like"/>
    <property type="match status" value="1"/>
</dbReference>
<dbReference type="GO" id="GO:0003677">
    <property type="term" value="F:DNA binding"/>
    <property type="evidence" value="ECO:0007669"/>
    <property type="project" value="UniProtKB-KW"/>
</dbReference>
<dbReference type="InterPro" id="IPR012337">
    <property type="entry name" value="RNaseH-like_sf"/>
</dbReference>
<keyword evidence="3" id="KW-0460">Magnesium</keyword>
<name>A0A2U8UIZ4_9CAUD</name>
<keyword evidence="5" id="KW-0233">DNA recombination</keyword>
<gene>
    <name evidence="7" type="primary">53</name>
    <name evidence="7" type="ORF">PBI_HYPERION_53</name>
</gene>
<dbReference type="RefSeq" id="YP_009801595.1">
    <property type="nucleotide sequence ID" value="NC_047973.1"/>
</dbReference>
<evidence type="ECO:0000256" key="3">
    <source>
        <dbReference type="ARBA" id="ARBA00022842"/>
    </source>
</evidence>
<evidence type="ECO:0000256" key="4">
    <source>
        <dbReference type="ARBA" id="ARBA00023125"/>
    </source>
</evidence>
<sequence length="190" mass="20961">MIDPAIVIGVDPSLTAAGVAIAMTPECAEYGDDQFRVATFGRAGKNDEPLNTRLERIELLADEIRDQAVNLMQWPSLMLIETPAYSQSTGKTHDRSGLWWEVVRIFRRELEIPVIEVSVQKVKTYATGKGNTAKQAVLLEVARRHPHVAISNDNEADAFTLAAIGMRLIGAPIDDVPKTHLRAMEGLEFP</sequence>
<evidence type="ECO:0000256" key="6">
    <source>
        <dbReference type="ARBA" id="ARBA00023204"/>
    </source>
</evidence>
<evidence type="ECO:0000313" key="7">
    <source>
        <dbReference type="EMBL" id="AWN03568.1"/>
    </source>
</evidence>
<dbReference type="KEGG" id="vg:54992111"/>